<dbReference type="Pfam" id="PF01521">
    <property type="entry name" value="Fe-S_biosyn"/>
    <property type="match status" value="1"/>
</dbReference>
<gene>
    <name evidence="3" type="ORF">WQ57_13970</name>
</gene>
<reference evidence="3 4" key="1">
    <citation type="submission" date="2015-04" db="EMBL/GenBank/DDBJ databases">
        <title>Taxonomic description and genome sequence of Bacillus campisalis sp. nov., a novel member of the genus Bacillus isolated from solar saltern.</title>
        <authorList>
            <person name="Mathan Kumar R."/>
            <person name="Kaur G."/>
            <person name="Kumar A."/>
            <person name="Singh N.K."/>
            <person name="Kaur N."/>
            <person name="Kumar N."/>
            <person name="Mayilraj S."/>
        </authorList>
    </citation>
    <scope>NUCLEOTIDE SEQUENCE [LARGE SCALE GENOMIC DNA]</scope>
    <source>
        <strain evidence="3 4">SA2-6</strain>
    </source>
</reference>
<accession>A0A0M2SXG5</accession>
<dbReference type="PIRSF" id="PIRSF034852">
    <property type="entry name" value="UCP034852"/>
    <property type="match status" value="1"/>
</dbReference>
<evidence type="ECO:0000313" key="3">
    <source>
        <dbReference type="EMBL" id="KKK37310.1"/>
    </source>
</evidence>
<organism evidence="3 4">
    <name type="scientific">Mesobacillus campisalis</name>
    <dbReference type="NCBI Taxonomy" id="1408103"/>
    <lineage>
        <taxon>Bacteria</taxon>
        <taxon>Bacillati</taxon>
        <taxon>Bacillota</taxon>
        <taxon>Bacilli</taxon>
        <taxon>Bacillales</taxon>
        <taxon>Bacillaceae</taxon>
        <taxon>Mesobacillus</taxon>
    </lineage>
</organism>
<dbReference type="PATRIC" id="fig|1408103.3.peg.3143"/>
<dbReference type="OrthoDB" id="1645729at2"/>
<dbReference type="InterPro" id="IPR008326">
    <property type="entry name" value="PdhI-like"/>
</dbReference>
<dbReference type="AlphaFoldDB" id="A0A0M2SXG5"/>
<feature type="domain" description="Core" evidence="2">
    <location>
        <begin position="1"/>
        <end position="86"/>
    </location>
</feature>
<keyword evidence="4" id="KW-1185">Reference proteome</keyword>
<dbReference type="InterPro" id="IPR000361">
    <property type="entry name" value="ATAP_core_dom"/>
</dbReference>
<comment type="similarity">
    <text evidence="1">Belongs to the HesB/IscA family.</text>
</comment>
<dbReference type="EMBL" id="LAYY01000015">
    <property type="protein sequence ID" value="KKK37310.1"/>
    <property type="molecule type" value="Genomic_DNA"/>
</dbReference>
<protein>
    <recommendedName>
        <fullName evidence="2">Core domain-containing protein</fullName>
    </recommendedName>
</protein>
<comment type="caution">
    <text evidence="3">The sequence shown here is derived from an EMBL/GenBank/DDBJ whole genome shotgun (WGS) entry which is preliminary data.</text>
</comment>
<evidence type="ECO:0000256" key="1">
    <source>
        <dbReference type="ARBA" id="ARBA00006718"/>
    </source>
</evidence>
<name>A0A0M2SXG5_9BACI</name>
<sequence>MEIKISDQAAEWYVEEMDIKEGSFVRFFARYGGCSTVQKGFSLGISLEEPEAGIGAEIKKNGITYYILEKDLWYFDGHDLQVEFNQNAGEPEYLYN</sequence>
<dbReference type="InterPro" id="IPR035903">
    <property type="entry name" value="HesB-like_dom_sf"/>
</dbReference>
<evidence type="ECO:0000313" key="4">
    <source>
        <dbReference type="Proteomes" id="UP000034166"/>
    </source>
</evidence>
<dbReference type="SUPFAM" id="SSF89360">
    <property type="entry name" value="HesB-like domain"/>
    <property type="match status" value="1"/>
</dbReference>
<dbReference type="Proteomes" id="UP000034166">
    <property type="component" value="Unassembled WGS sequence"/>
</dbReference>
<proteinExistence type="inferred from homology"/>
<dbReference type="RefSeq" id="WP_046524403.1">
    <property type="nucleotide sequence ID" value="NZ_LAYY01000015.1"/>
</dbReference>
<evidence type="ECO:0000259" key="2">
    <source>
        <dbReference type="Pfam" id="PF01521"/>
    </source>
</evidence>